<sequence>MIRKIIFIYSIILLIILSSMIILIKSKYGSNEKLPFVFMGMFTLLTIIFIIIIIKNKFF</sequence>
<dbReference type="EMBL" id="UFWZ01000001">
    <property type="protein sequence ID" value="SUY48054.1"/>
    <property type="molecule type" value="Genomic_DNA"/>
</dbReference>
<name>A0A381J9W8_9CLOT</name>
<protein>
    <submittedName>
        <fullName evidence="2">Uncharacterized protein</fullName>
    </submittedName>
</protein>
<keyword evidence="1" id="KW-1133">Transmembrane helix</keyword>
<organism evidence="2 3">
    <name type="scientific">Clostridium putrefaciens</name>
    <dbReference type="NCBI Taxonomy" id="99675"/>
    <lineage>
        <taxon>Bacteria</taxon>
        <taxon>Bacillati</taxon>
        <taxon>Bacillota</taxon>
        <taxon>Clostridia</taxon>
        <taxon>Eubacteriales</taxon>
        <taxon>Clostridiaceae</taxon>
        <taxon>Clostridium</taxon>
    </lineage>
</organism>
<proteinExistence type="predicted"/>
<dbReference type="AlphaFoldDB" id="A0A381J9W8"/>
<evidence type="ECO:0000313" key="2">
    <source>
        <dbReference type="EMBL" id="SUY48054.1"/>
    </source>
</evidence>
<keyword evidence="1" id="KW-0812">Transmembrane</keyword>
<reference evidence="2 3" key="1">
    <citation type="submission" date="2018-06" db="EMBL/GenBank/DDBJ databases">
        <authorList>
            <consortium name="Pathogen Informatics"/>
            <person name="Doyle S."/>
        </authorList>
    </citation>
    <scope>NUCLEOTIDE SEQUENCE [LARGE SCALE GENOMIC DNA]</scope>
    <source>
        <strain evidence="2 3">NCTC9836</strain>
    </source>
</reference>
<accession>A0A381J9W8</accession>
<feature type="transmembrane region" description="Helical" evidence="1">
    <location>
        <begin position="36"/>
        <end position="54"/>
    </location>
</feature>
<dbReference type="Proteomes" id="UP000254664">
    <property type="component" value="Unassembled WGS sequence"/>
</dbReference>
<keyword evidence="3" id="KW-1185">Reference proteome</keyword>
<evidence type="ECO:0000256" key="1">
    <source>
        <dbReference type="SAM" id="Phobius"/>
    </source>
</evidence>
<gene>
    <name evidence="2" type="ORF">NCTC9836_02428</name>
</gene>
<feature type="transmembrane region" description="Helical" evidence="1">
    <location>
        <begin position="6"/>
        <end position="24"/>
    </location>
</feature>
<evidence type="ECO:0000313" key="3">
    <source>
        <dbReference type="Proteomes" id="UP000254664"/>
    </source>
</evidence>
<dbReference type="RefSeq" id="WP_115641920.1">
    <property type="nucleotide sequence ID" value="NZ_UFWZ01000001.1"/>
</dbReference>
<keyword evidence="1" id="KW-0472">Membrane</keyword>